<dbReference type="EMBL" id="KV424005">
    <property type="protein sequence ID" value="KZT54900.1"/>
    <property type="molecule type" value="Genomic_DNA"/>
</dbReference>
<dbReference type="AlphaFoldDB" id="A0A165EHV1"/>
<keyword evidence="2" id="KW-1185">Reference proteome</keyword>
<proteinExistence type="predicted"/>
<name>A0A165EHV1_9BASI</name>
<reference evidence="1 2" key="1">
    <citation type="journal article" date="2016" name="Mol. Biol. Evol.">
        <title>Comparative Genomics of Early-Diverging Mushroom-Forming Fungi Provides Insights into the Origins of Lignocellulose Decay Capabilities.</title>
        <authorList>
            <person name="Nagy L.G."/>
            <person name="Riley R."/>
            <person name="Tritt A."/>
            <person name="Adam C."/>
            <person name="Daum C."/>
            <person name="Floudas D."/>
            <person name="Sun H."/>
            <person name="Yadav J.S."/>
            <person name="Pangilinan J."/>
            <person name="Larsson K.H."/>
            <person name="Matsuura K."/>
            <person name="Barry K."/>
            <person name="Labutti K."/>
            <person name="Kuo R."/>
            <person name="Ohm R.A."/>
            <person name="Bhattacharya S.S."/>
            <person name="Shirouzu T."/>
            <person name="Yoshinaga Y."/>
            <person name="Martin F.M."/>
            <person name="Grigoriev I.V."/>
            <person name="Hibbett D.S."/>
        </authorList>
    </citation>
    <scope>NUCLEOTIDE SEQUENCE [LARGE SCALE GENOMIC DNA]</scope>
    <source>
        <strain evidence="1 2">HHB12733</strain>
    </source>
</reference>
<evidence type="ECO:0000313" key="2">
    <source>
        <dbReference type="Proteomes" id="UP000076842"/>
    </source>
</evidence>
<sequence length="121" mass="13712">MRSETVFNGSHTYYLKTDCFDVKRHDNPITDSVELLRRRFDPVCYNIELVAGQESRAIRAKGSASDVTSRWISPARANLGTRCARAKTRAMDGLAEAPGQAERQHRCPICKGEPWDVWSRT</sequence>
<dbReference type="Proteomes" id="UP000076842">
    <property type="component" value="Unassembled WGS sequence"/>
</dbReference>
<protein>
    <submittedName>
        <fullName evidence="1">Uncharacterized protein</fullName>
    </submittedName>
</protein>
<accession>A0A165EHV1</accession>
<evidence type="ECO:0000313" key="1">
    <source>
        <dbReference type="EMBL" id="KZT54900.1"/>
    </source>
</evidence>
<gene>
    <name evidence="1" type="ORF">CALCODRAFT_499325</name>
</gene>
<dbReference type="InParanoid" id="A0A165EHV1"/>
<organism evidence="1 2">
    <name type="scientific">Calocera cornea HHB12733</name>
    <dbReference type="NCBI Taxonomy" id="1353952"/>
    <lineage>
        <taxon>Eukaryota</taxon>
        <taxon>Fungi</taxon>
        <taxon>Dikarya</taxon>
        <taxon>Basidiomycota</taxon>
        <taxon>Agaricomycotina</taxon>
        <taxon>Dacrymycetes</taxon>
        <taxon>Dacrymycetales</taxon>
        <taxon>Dacrymycetaceae</taxon>
        <taxon>Calocera</taxon>
    </lineage>
</organism>